<organism evidence="1">
    <name type="scientific">Anguilla anguilla</name>
    <name type="common">European freshwater eel</name>
    <name type="synonym">Muraena anguilla</name>
    <dbReference type="NCBI Taxonomy" id="7936"/>
    <lineage>
        <taxon>Eukaryota</taxon>
        <taxon>Metazoa</taxon>
        <taxon>Chordata</taxon>
        <taxon>Craniata</taxon>
        <taxon>Vertebrata</taxon>
        <taxon>Euteleostomi</taxon>
        <taxon>Actinopterygii</taxon>
        <taxon>Neopterygii</taxon>
        <taxon>Teleostei</taxon>
        <taxon>Anguilliformes</taxon>
        <taxon>Anguillidae</taxon>
        <taxon>Anguilla</taxon>
    </lineage>
</organism>
<name>A0A0E9W199_ANGAN</name>
<reference evidence="1" key="2">
    <citation type="journal article" date="2015" name="Fish Shellfish Immunol.">
        <title>Early steps in the European eel (Anguilla anguilla)-Vibrio vulnificus interaction in the gills: Role of the RtxA13 toxin.</title>
        <authorList>
            <person name="Callol A."/>
            <person name="Pajuelo D."/>
            <person name="Ebbesson L."/>
            <person name="Teles M."/>
            <person name="MacKenzie S."/>
            <person name="Amaro C."/>
        </authorList>
    </citation>
    <scope>NUCLEOTIDE SEQUENCE</scope>
</reference>
<proteinExistence type="predicted"/>
<reference evidence="1" key="1">
    <citation type="submission" date="2014-11" db="EMBL/GenBank/DDBJ databases">
        <authorList>
            <person name="Amaro Gonzalez C."/>
        </authorList>
    </citation>
    <scope>NUCLEOTIDE SEQUENCE</scope>
</reference>
<accession>A0A0E9W199</accession>
<sequence>MVVWCSRKANSALRLTGAYVYALPVASQHSIVCLSASPICDTYILTEAS</sequence>
<evidence type="ECO:0000313" key="1">
    <source>
        <dbReference type="EMBL" id="JAH83310.1"/>
    </source>
</evidence>
<dbReference type="EMBL" id="GBXM01025267">
    <property type="protein sequence ID" value="JAH83310.1"/>
    <property type="molecule type" value="Transcribed_RNA"/>
</dbReference>
<protein>
    <submittedName>
        <fullName evidence="1">Uncharacterized protein</fullName>
    </submittedName>
</protein>
<dbReference type="AlphaFoldDB" id="A0A0E9W199"/>